<proteinExistence type="predicted"/>
<keyword evidence="1" id="KW-0472">Membrane</keyword>
<evidence type="ECO:0008006" key="4">
    <source>
        <dbReference type="Google" id="ProtNLM"/>
    </source>
</evidence>
<evidence type="ECO:0000256" key="1">
    <source>
        <dbReference type="SAM" id="Phobius"/>
    </source>
</evidence>
<dbReference type="EMBL" id="MFDM01000011">
    <property type="protein sequence ID" value="OGE43835.1"/>
    <property type="molecule type" value="Genomic_DNA"/>
</dbReference>
<evidence type="ECO:0000313" key="3">
    <source>
        <dbReference type="Proteomes" id="UP000178565"/>
    </source>
</evidence>
<sequence>MVKTIKLNLLFELLFIFLAALILTVTVLLFFSSLKVVSSVGQESNPLGNLGIGETAPSDTTPPSVSVTNPLDGVSVSGIVNVTADASDSSGIAKVEFYADTDMIGTSSSAPYFSAWDTTVYPHNSLHLVHARAFDLANNVASSSGVFVTVLDITAPSVTITNPANGSTVPKNSIVTIQASASDVSGINKVEFYVNGILKCTDTTSAYSCNWKVPKRPNITYTLLAKTFDVAGNTSTSTVTVTSK</sequence>
<dbReference type="Proteomes" id="UP000178565">
    <property type="component" value="Unassembled WGS sequence"/>
</dbReference>
<feature type="transmembrane region" description="Helical" evidence="1">
    <location>
        <begin position="7"/>
        <end position="31"/>
    </location>
</feature>
<comment type="caution">
    <text evidence="2">The sequence shown here is derived from an EMBL/GenBank/DDBJ whole genome shotgun (WGS) entry which is preliminary data.</text>
</comment>
<organism evidence="2 3">
    <name type="scientific">Candidatus Daviesbacteria bacterium RIFCSPLOWO2_01_FULL_39_12</name>
    <dbReference type="NCBI Taxonomy" id="1797785"/>
    <lineage>
        <taxon>Bacteria</taxon>
        <taxon>Candidatus Daviesiibacteriota</taxon>
    </lineage>
</organism>
<dbReference type="InterPro" id="IPR013783">
    <property type="entry name" value="Ig-like_fold"/>
</dbReference>
<keyword evidence="1" id="KW-1133">Transmembrane helix</keyword>
<dbReference type="Gene3D" id="2.60.40.10">
    <property type="entry name" value="Immunoglobulins"/>
    <property type="match status" value="2"/>
</dbReference>
<dbReference type="AlphaFoldDB" id="A0A1F5KSN2"/>
<accession>A0A1F5KSN2</accession>
<name>A0A1F5KSN2_9BACT</name>
<dbReference type="STRING" id="1797785.A3B45_02285"/>
<dbReference type="Pfam" id="PF17957">
    <property type="entry name" value="Big_7"/>
    <property type="match status" value="2"/>
</dbReference>
<gene>
    <name evidence="2" type="ORF">A3B45_02285</name>
</gene>
<reference evidence="2 3" key="1">
    <citation type="journal article" date="2016" name="Nat. Commun.">
        <title>Thousands of microbial genomes shed light on interconnected biogeochemical processes in an aquifer system.</title>
        <authorList>
            <person name="Anantharaman K."/>
            <person name="Brown C.T."/>
            <person name="Hug L.A."/>
            <person name="Sharon I."/>
            <person name="Castelle C.J."/>
            <person name="Probst A.J."/>
            <person name="Thomas B.C."/>
            <person name="Singh A."/>
            <person name="Wilkins M.J."/>
            <person name="Karaoz U."/>
            <person name="Brodie E.L."/>
            <person name="Williams K.H."/>
            <person name="Hubbard S.S."/>
            <person name="Banfield J.F."/>
        </authorList>
    </citation>
    <scope>NUCLEOTIDE SEQUENCE [LARGE SCALE GENOMIC DNA]</scope>
</reference>
<evidence type="ECO:0000313" key="2">
    <source>
        <dbReference type="EMBL" id="OGE43835.1"/>
    </source>
</evidence>
<keyword evidence="1" id="KW-0812">Transmembrane</keyword>
<protein>
    <recommendedName>
        <fullName evidence="4">Bacterial Ig-like domain-containing protein</fullName>
    </recommendedName>
</protein>